<gene>
    <name evidence="1" type="ORF">FHS79_002488</name>
</gene>
<name>A0A841LBF3_9SPHN</name>
<comment type="caution">
    <text evidence="1">The sequence shown here is derived from an EMBL/GenBank/DDBJ whole genome shotgun (WGS) entry which is preliminary data.</text>
</comment>
<evidence type="ECO:0000313" key="2">
    <source>
        <dbReference type="Proteomes" id="UP000538147"/>
    </source>
</evidence>
<dbReference type="Pfam" id="PF13578">
    <property type="entry name" value="Methyltransf_24"/>
    <property type="match status" value="1"/>
</dbReference>
<proteinExistence type="predicted"/>
<accession>A0A841LBF3</accession>
<reference evidence="1 2" key="1">
    <citation type="submission" date="2020-08" db="EMBL/GenBank/DDBJ databases">
        <title>Genomic Encyclopedia of Type Strains, Phase IV (KMG-IV): sequencing the most valuable type-strain genomes for metagenomic binning, comparative biology and taxonomic classification.</title>
        <authorList>
            <person name="Goeker M."/>
        </authorList>
    </citation>
    <scope>NUCLEOTIDE SEQUENCE [LARGE SCALE GENOMIC DNA]</scope>
    <source>
        <strain evidence="1 2">DSM 102189</strain>
    </source>
</reference>
<dbReference type="RefSeq" id="WP_184200396.1">
    <property type="nucleotide sequence ID" value="NZ_JACIIV010000017.1"/>
</dbReference>
<dbReference type="InterPro" id="IPR029063">
    <property type="entry name" value="SAM-dependent_MTases_sf"/>
</dbReference>
<dbReference type="EMBL" id="JACIIV010000017">
    <property type="protein sequence ID" value="MBB6228303.1"/>
    <property type="molecule type" value="Genomic_DNA"/>
</dbReference>
<evidence type="ECO:0000313" key="1">
    <source>
        <dbReference type="EMBL" id="MBB6228303.1"/>
    </source>
</evidence>
<keyword evidence="2" id="KW-1185">Reference proteome</keyword>
<organism evidence="1 2">
    <name type="scientific">Polymorphobacter multimanifer</name>
    <dbReference type="NCBI Taxonomy" id="1070431"/>
    <lineage>
        <taxon>Bacteria</taxon>
        <taxon>Pseudomonadati</taxon>
        <taxon>Pseudomonadota</taxon>
        <taxon>Alphaproteobacteria</taxon>
        <taxon>Sphingomonadales</taxon>
        <taxon>Sphingosinicellaceae</taxon>
        <taxon>Polymorphobacter</taxon>
    </lineage>
</organism>
<protein>
    <recommendedName>
        <fullName evidence="3">Class I SAM-dependent methyltransferase</fullName>
    </recommendedName>
</protein>
<evidence type="ECO:0008006" key="3">
    <source>
        <dbReference type="Google" id="ProtNLM"/>
    </source>
</evidence>
<dbReference type="SUPFAM" id="SSF53335">
    <property type="entry name" value="S-adenosyl-L-methionine-dependent methyltransferases"/>
    <property type="match status" value="1"/>
</dbReference>
<sequence>MPYRLDIPGQITEFQLRAIEAVAALVPDGGCVVEVGSLFGLSSWAWAKSVPPNATVHCVDPWEGNEGVRQLEEVHGVKYGIEQFREYLADCDNIVPIKAYSPEDVQDWSSPVDLYYEDAVHNDPVLSRNIDFWTAKLTPNGIVCGDDYRPRFPDVRAAAEAQARRLGRKLWVVDFFWCVLPDPVAVPAAAAVAEILAGFAEEVAQARLKMPQKIVVGPLVPLPSTLSDPAPRRIRLVNDGPSPWPAEAAGELRMACEILTAEGTLVARQEHGLGLEQLVYDAPVDMAVMLPFGQGLPHRAKVRFTLLAPEGEAYRPAPFEQAVLIAAAEPPAFNIGDILRFGQGGGGDLLLGDGWNAAERAHRWSKGVQAEIQIDLPAAIPSRGWLNLKLRPFLAGGVTTQRLTIMAGGVEIFAVGLGGPASLSVPVDLAAAGGRLAVRMIFPDACRPSDMLPGNADRRMLAFALEALALTDHPLTL</sequence>
<dbReference type="Proteomes" id="UP000538147">
    <property type="component" value="Unassembled WGS sequence"/>
</dbReference>
<dbReference type="AlphaFoldDB" id="A0A841LBF3"/>
<dbReference type="Gene3D" id="3.40.50.150">
    <property type="entry name" value="Vaccinia Virus protein VP39"/>
    <property type="match status" value="1"/>
</dbReference>